<dbReference type="AlphaFoldDB" id="A0A4Y2BC29"/>
<keyword evidence="3" id="KW-1185">Reference proteome</keyword>
<feature type="chain" id="PRO_5021490490" evidence="1">
    <location>
        <begin position="19"/>
        <end position="132"/>
    </location>
</feature>
<protein>
    <submittedName>
        <fullName evidence="2">Uncharacterized protein</fullName>
    </submittedName>
</protein>
<feature type="signal peptide" evidence="1">
    <location>
        <begin position="1"/>
        <end position="18"/>
    </location>
</feature>
<organism evidence="2 3">
    <name type="scientific">Araneus ventricosus</name>
    <name type="common">Orbweaver spider</name>
    <name type="synonym">Epeira ventricosa</name>
    <dbReference type="NCBI Taxonomy" id="182803"/>
    <lineage>
        <taxon>Eukaryota</taxon>
        <taxon>Metazoa</taxon>
        <taxon>Ecdysozoa</taxon>
        <taxon>Arthropoda</taxon>
        <taxon>Chelicerata</taxon>
        <taxon>Arachnida</taxon>
        <taxon>Araneae</taxon>
        <taxon>Araneomorphae</taxon>
        <taxon>Entelegynae</taxon>
        <taxon>Araneoidea</taxon>
        <taxon>Araneidae</taxon>
        <taxon>Araneus</taxon>
    </lineage>
</organism>
<evidence type="ECO:0000313" key="3">
    <source>
        <dbReference type="Proteomes" id="UP000499080"/>
    </source>
</evidence>
<gene>
    <name evidence="2" type="ORF">AVEN_87916_1</name>
</gene>
<name>A0A4Y2BC29_ARAVE</name>
<evidence type="ECO:0000256" key="1">
    <source>
        <dbReference type="SAM" id="SignalP"/>
    </source>
</evidence>
<proteinExistence type="predicted"/>
<dbReference type="Proteomes" id="UP000499080">
    <property type="component" value="Unassembled WGS sequence"/>
</dbReference>
<dbReference type="EMBL" id="BGPR01000065">
    <property type="protein sequence ID" value="GBL89598.1"/>
    <property type="molecule type" value="Genomic_DNA"/>
</dbReference>
<evidence type="ECO:0000313" key="2">
    <source>
        <dbReference type="EMBL" id="GBL89598.1"/>
    </source>
</evidence>
<reference evidence="2 3" key="1">
    <citation type="journal article" date="2019" name="Sci. Rep.">
        <title>Orb-weaving spider Araneus ventricosus genome elucidates the spidroin gene catalogue.</title>
        <authorList>
            <person name="Kono N."/>
            <person name="Nakamura H."/>
            <person name="Ohtoshi R."/>
            <person name="Moran D.A.P."/>
            <person name="Shinohara A."/>
            <person name="Yoshida Y."/>
            <person name="Fujiwara M."/>
            <person name="Mori M."/>
            <person name="Tomita M."/>
            <person name="Arakawa K."/>
        </authorList>
    </citation>
    <scope>NUCLEOTIDE SEQUENCE [LARGE SCALE GENOMIC DNA]</scope>
</reference>
<keyword evidence="1" id="KW-0732">Signal</keyword>
<comment type="caution">
    <text evidence="2">The sequence shown here is derived from an EMBL/GenBank/DDBJ whole genome shotgun (WGS) entry which is preliminary data.</text>
</comment>
<accession>A0A4Y2BC29</accession>
<sequence>MPGMWLVLSRSRFLLVDCGPVEFEQSRRSYGACLCKYLGSARVNECNGAVWPFDARAIYRHNAGTTDALASPLATSILPIPTTGNNANRGRNLWKDKPLERSVRVTHAKRSGVVEPGKCILVLSMKNVNTCK</sequence>